<gene>
    <name evidence="1" type="ORF">LEP1GSC105_0156</name>
</gene>
<dbReference type="Proteomes" id="UP000001340">
    <property type="component" value="Unassembled WGS sequence"/>
</dbReference>
<reference evidence="1 2" key="1">
    <citation type="submission" date="2012-10" db="EMBL/GenBank/DDBJ databases">
        <authorList>
            <person name="Harkins D.M."/>
            <person name="Durkin A.S."/>
            <person name="Brinkac L.M."/>
            <person name="Haft D.H."/>
            <person name="Selengut J.D."/>
            <person name="Sanka R."/>
            <person name="DePew J."/>
            <person name="Purushe J."/>
            <person name="Chanthongthip A."/>
            <person name="Lattana O."/>
            <person name="Phetsouvanh R."/>
            <person name="Newton P.N."/>
            <person name="Vinetz J.M."/>
            <person name="Sutton G.G."/>
            <person name="Nierman W.C."/>
            <person name="Fouts D.E."/>
        </authorList>
    </citation>
    <scope>NUCLEOTIDE SEQUENCE [LARGE SCALE GENOMIC DNA]</scope>
    <source>
        <strain evidence="1 2">UI 12758</strain>
    </source>
</reference>
<dbReference type="AlphaFoldDB" id="A0A0E2DAM7"/>
<evidence type="ECO:0000313" key="1">
    <source>
        <dbReference type="EMBL" id="EKR57175.1"/>
    </source>
</evidence>
<comment type="caution">
    <text evidence="1">The sequence shown here is derived from an EMBL/GenBank/DDBJ whole genome shotgun (WGS) entry which is preliminary data.</text>
</comment>
<protein>
    <submittedName>
        <fullName evidence="1">Uncharacterized protein</fullName>
    </submittedName>
</protein>
<accession>A0A0E2DAM7</accession>
<organism evidence="1 2">
    <name type="scientific">Leptospira interrogans str. UI 12758</name>
    <dbReference type="NCBI Taxonomy" id="1049938"/>
    <lineage>
        <taxon>Bacteria</taxon>
        <taxon>Pseudomonadati</taxon>
        <taxon>Spirochaetota</taxon>
        <taxon>Spirochaetia</taxon>
        <taxon>Leptospirales</taxon>
        <taxon>Leptospiraceae</taxon>
        <taxon>Leptospira</taxon>
    </lineage>
</organism>
<sequence length="95" mass="11207">MLFYKNPTEREINAVRKGEAKFANTGIIKAQRARSFSEDFANKLEEVITRQFDNNYNQVWYNQNLKKLYTKYKTTDMVVNIKVYSGLNTSDAVRR</sequence>
<dbReference type="EMBL" id="AHNR02000004">
    <property type="protein sequence ID" value="EKR57175.1"/>
    <property type="molecule type" value="Genomic_DNA"/>
</dbReference>
<proteinExistence type="predicted"/>
<evidence type="ECO:0000313" key="2">
    <source>
        <dbReference type="Proteomes" id="UP000001340"/>
    </source>
</evidence>
<name>A0A0E2DAM7_LEPIR</name>